<evidence type="ECO:0000313" key="2">
    <source>
        <dbReference type="Proteomes" id="UP001501710"/>
    </source>
</evidence>
<gene>
    <name evidence="1" type="ORF">GCM10022254_72670</name>
</gene>
<reference evidence="2" key="1">
    <citation type="journal article" date="2019" name="Int. J. Syst. Evol. Microbiol.">
        <title>The Global Catalogue of Microorganisms (GCM) 10K type strain sequencing project: providing services to taxonomists for standard genome sequencing and annotation.</title>
        <authorList>
            <consortium name="The Broad Institute Genomics Platform"/>
            <consortium name="The Broad Institute Genome Sequencing Center for Infectious Disease"/>
            <person name="Wu L."/>
            <person name="Ma J."/>
        </authorList>
    </citation>
    <scope>NUCLEOTIDE SEQUENCE [LARGE SCALE GENOMIC DNA]</scope>
    <source>
        <strain evidence="2">JCM 17440</strain>
    </source>
</reference>
<proteinExistence type="predicted"/>
<keyword evidence="2" id="KW-1185">Reference proteome</keyword>
<name>A0ABP8CPP7_9ACTN</name>
<dbReference type="EMBL" id="BAABAS010000029">
    <property type="protein sequence ID" value="GAA4241912.1"/>
    <property type="molecule type" value="Genomic_DNA"/>
</dbReference>
<protein>
    <recommendedName>
        <fullName evidence="3">XRE family transcriptional regulator</fullName>
    </recommendedName>
</protein>
<evidence type="ECO:0008006" key="3">
    <source>
        <dbReference type="Google" id="ProtNLM"/>
    </source>
</evidence>
<organism evidence="1 2">
    <name type="scientific">Actinomadura meridiana</name>
    <dbReference type="NCBI Taxonomy" id="559626"/>
    <lineage>
        <taxon>Bacteria</taxon>
        <taxon>Bacillati</taxon>
        <taxon>Actinomycetota</taxon>
        <taxon>Actinomycetes</taxon>
        <taxon>Streptosporangiales</taxon>
        <taxon>Thermomonosporaceae</taxon>
        <taxon>Actinomadura</taxon>
    </lineage>
</organism>
<dbReference type="Proteomes" id="UP001501710">
    <property type="component" value="Unassembled WGS sequence"/>
</dbReference>
<sequence length="499" mass="54068">MKGRSLVGAWSRRDIGRLREQMTRQGRDSTEIASEIRVRTGVAMLAAYRMAAGLSQPVLVERFCEAAPGAFMDQPLLSRLEGFPGPGSRAPLATQIITLASIFEVSPLRLLAPDALDQMEQHERDVLIRCNVTSPLRPLTGTAHPAAPETSRHWPLANPRMERQVQMAARRAMRFGTNAEGGNIGPEGIDQLRDDVARLARAYPQRPLPELLGDLTELQDVTFGLLEGQQRPRHTAELYLLAGVLSGILAKASHDLGDSHSALTQARTAFICADNIDHAGLKAWTAGLRSMISYWASRPNDAVRYAQQGADAAAATHGTASVWLIAQEARGWGLLGDADQCRATIQRANEARETVEHDELDEFGGIMTFPVPRQLYYAADASIWLPGAEEDAARQAEAAIGAYAEAADLDRSFSDEAGARADLALARAAQSDVEGAAEALSDVLDLPVDQRIEGIVTSVRRVHRLLREPHLQGPAARSLQQEIEAYARTPAAAALPTGR</sequence>
<comment type="caution">
    <text evidence="1">The sequence shown here is derived from an EMBL/GenBank/DDBJ whole genome shotgun (WGS) entry which is preliminary data.</text>
</comment>
<evidence type="ECO:0000313" key="1">
    <source>
        <dbReference type="EMBL" id="GAA4241912.1"/>
    </source>
</evidence>
<accession>A0ABP8CPP7</accession>